<dbReference type="EMBL" id="WHUW01000001">
    <property type="protein sequence ID" value="KAF8452463.1"/>
    <property type="molecule type" value="Genomic_DNA"/>
</dbReference>
<accession>A0AAD4C9J5</accession>
<name>A0AAD4C9J5_BOLED</name>
<evidence type="ECO:0000313" key="2">
    <source>
        <dbReference type="Proteomes" id="UP001194468"/>
    </source>
</evidence>
<reference evidence="1" key="1">
    <citation type="submission" date="2019-10" db="EMBL/GenBank/DDBJ databases">
        <authorList>
            <consortium name="DOE Joint Genome Institute"/>
            <person name="Kuo A."/>
            <person name="Miyauchi S."/>
            <person name="Kiss E."/>
            <person name="Drula E."/>
            <person name="Kohler A."/>
            <person name="Sanchez-Garcia M."/>
            <person name="Andreopoulos B."/>
            <person name="Barry K.W."/>
            <person name="Bonito G."/>
            <person name="Buee M."/>
            <person name="Carver A."/>
            <person name="Chen C."/>
            <person name="Cichocki N."/>
            <person name="Clum A."/>
            <person name="Culley D."/>
            <person name="Crous P.W."/>
            <person name="Fauchery L."/>
            <person name="Girlanda M."/>
            <person name="Hayes R."/>
            <person name="Keri Z."/>
            <person name="LaButti K."/>
            <person name="Lipzen A."/>
            <person name="Lombard V."/>
            <person name="Magnuson J."/>
            <person name="Maillard F."/>
            <person name="Morin E."/>
            <person name="Murat C."/>
            <person name="Nolan M."/>
            <person name="Ohm R."/>
            <person name="Pangilinan J."/>
            <person name="Pereira M."/>
            <person name="Perotto S."/>
            <person name="Peter M."/>
            <person name="Riley R."/>
            <person name="Sitrit Y."/>
            <person name="Stielow B."/>
            <person name="Szollosi G."/>
            <person name="Zifcakova L."/>
            <person name="Stursova M."/>
            <person name="Spatafora J.W."/>
            <person name="Tedersoo L."/>
            <person name="Vaario L.-M."/>
            <person name="Yamada A."/>
            <person name="Yan M."/>
            <person name="Wang P."/>
            <person name="Xu J."/>
            <person name="Bruns T."/>
            <person name="Baldrian P."/>
            <person name="Vilgalys R."/>
            <person name="Henrissat B."/>
            <person name="Grigoriev I.V."/>
            <person name="Hibbett D."/>
            <person name="Nagy L.G."/>
            <person name="Martin F.M."/>
        </authorList>
    </citation>
    <scope>NUCLEOTIDE SEQUENCE</scope>
    <source>
        <strain evidence="1">BED1</strain>
    </source>
</reference>
<evidence type="ECO:0000313" key="1">
    <source>
        <dbReference type="EMBL" id="KAF8452463.1"/>
    </source>
</evidence>
<proteinExistence type="predicted"/>
<protein>
    <submittedName>
        <fullName evidence="1">Uncharacterized protein</fullName>
    </submittedName>
</protein>
<keyword evidence="2" id="KW-1185">Reference proteome</keyword>
<comment type="caution">
    <text evidence="1">The sequence shown here is derived from an EMBL/GenBank/DDBJ whole genome shotgun (WGS) entry which is preliminary data.</text>
</comment>
<dbReference type="Proteomes" id="UP001194468">
    <property type="component" value="Unassembled WGS sequence"/>
</dbReference>
<organism evidence="1 2">
    <name type="scientific">Boletus edulis BED1</name>
    <dbReference type="NCBI Taxonomy" id="1328754"/>
    <lineage>
        <taxon>Eukaryota</taxon>
        <taxon>Fungi</taxon>
        <taxon>Dikarya</taxon>
        <taxon>Basidiomycota</taxon>
        <taxon>Agaricomycotina</taxon>
        <taxon>Agaricomycetes</taxon>
        <taxon>Agaricomycetidae</taxon>
        <taxon>Boletales</taxon>
        <taxon>Boletineae</taxon>
        <taxon>Boletaceae</taxon>
        <taxon>Boletoideae</taxon>
        <taxon>Boletus</taxon>
    </lineage>
</organism>
<gene>
    <name evidence="1" type="ORF">L210DRAFT_2036894</name>
</gene>
<sequence>MLYHNQVLDGTRSYNGYSAKSGDSSPVARAEKVTTEGKQGVDLGQLDGILEWLNAWNSRRTHERTLLLRQRDTCMWLPKTTAYKKWRDEKHGKRKGFEVLSISITKAVMFPAGAGKSVLAASVIEGLKDTLQDGEVLE</sequence>
<dbReference type="AlphaFoldDB" id="A0AAD4C9J5"/>
<reference evidence="1" key="2">
    <citation type="journal article" date="2020" name="Nat. Commun.">
        <title>Large-scale genome sequencing of mycorrhizal fungi provides insights into the early evolution of symbiotic traits.</title>
        <authorList>
            <person name="Miyauchi S."/>
            <person name="Kiss E."/>
            <person name="Kuo A."/>
            <person name="Drula E."/>
            <person name="Kohler A."/>
            <person name="Sanchez-Garcia M."/>
            <person name="Morin E."/>
            <person name="Andreopoulos B."/>
            <person name="Barry K.W."/>
            <person name="Bonito G."/>
            <person name="Buee M."/>
            <person name="Carver A."/>
            <person name="Chen C."/>
            <person name="Cichocki N."/>
            <person name="Clum A."/>
            <person name="Culley D."/>
            <person name="Crous P.W."/>
            <person name="Fauchery L."/>
            <person name="Girlanda M."/>
            <person name="Hayes R.D."/>
            <person name="Keri Z."/>
            <person name="LaButti K."/>
            <person name="Lipzen A."/>
            <person name="Lombard V."/>
            <person name="Magnuson J."/>
            <person name="Maillard F."/>
            <person name="Murat C."/>
            <person name="Nolan M."/>
            <person name="Ohm R.A."/>
            <person name="Pangilinan J."/>
            <person name="Pereira M.F."/>
            <person name="Perotto S."/>
            <person name="Peter M."/>
            <person name="Pfister S."/>
            <person name="Riley R."/>
            <person name="Sitrit Y."/>
            <person name="Stielow J.B."/>
            <person name="Szollosi G."/>
            <person name="Zifcakova L."/>
            <person name="Stursova M."/>
            <person name="Spatafora J.W."/>
            <person name="Tedersoo L."/>
            <person name="Vaario L.M."/>
            <person name="Yamada A."/>
            <person name="Yan M."/>
            <person name="Wang P."/>
            <person name="Xu J."/>
            <person name="Bruns T."/>
            <person name="Baldrian P."/>
            <person name="Vilgalys R."/>
            <person name="Dunand C."/>
            <person name="Henrissat B."/>
            <person name="Grigoriev I.V."/>
            <person name="Hibbett D."/>
            <person name="Nagy L.G."/>
            <person name="Martin F.M."/>
        </authorList>
    </citation>
    <scope>NUCLEOTIDE SEQUENCE</scope>
    <source>
        <strain evidence="1">BED1</strain>
    </source>
</reference>